<dbReference type="InterPro" id="IPR027417">
    <property type="entry name" value="P-loop_NTPase"/>
</dbReference>
<dbReference type="EMBL" id="CP158373">
    <property type="protein sequence ID" value="XBY66848.1"/>
    <property type="molecule type" value="Genomic_DNA"/>
</dbReference>
<organism evidence="4">
    <name type="scientific">Pseudomonas solani</name>
    <dbReference type="NCBI Taxonomy" id="2731552"/>
    <lineage>
        <taxon>Bacteria</taxon>
        <taxon>Pseudomonadati</taxon>
        <taxon>Pseudomonadota</taxon>
        <taxon>Gammaproteobacteria</taxon>
        <taxon>Pseudomonadales</taxon>
        <taxon>Pseudomonadaceae</taxon>
        <taxon>Pseudomonas</taxon>
    </lineage>
</organism>
<dbReference type="Pfam" id="PF00486">
    <property type="entry name" value="Trans_reg_C"/>
    <property type="match status" value="1"/>
</dbReference>
<dbReference type="CDD" id="cd00383">
    <property type="entry name" value="trans_reg_C"/>
    <property type="match status" value="1"/>
</dbReference>
<dbReference type="InterPro" id="IPR001867">
    <property type="entry name" value="OmpR/PhoB-type_DNA-bd"/>
</dbReference>
<reference evidence="4" key="1">
    <citation type="submission" date="2023-08" db="EMBL/GenBank/DDBJ databases">
        <title>Increased levels of nutrients transform a symbiont into a lethal pathobiont.</title>
        <authorList>
            <person name="Lachnit T."/>
            <person name="Ulrich L."/>
            <person name="Willmer F.M."/>
            <person name="Hasenbein T."/>
            <person name="Steiner L.X."/>
            <person name="Wolters M."/>
            <person name="Herbst E.M."/>
            <person name="Deines P."/>
        </authorList>
    </citation>
    <scope>NUCLEOTIDE SEQUENCE</scope>
    <source>
        <strain evidence="4">T3</strain>
    </source>
</reference>
<dbReference type="PANTHER" id="PTHR47691:SF3">
    <property type="entry name" value="HTH-TYPE TRANSCRIPTIONAL REGULATOR RV0890C-RELATED"/>
    <property type="match status" value="1"/>
</dbReference>
<dbReference type="GO" id="GO:0016887">
    <property type="term" value="F:ATP hydrolysis activity"/>
    <property type="evidence" value="ECO:0007669"/>
    <property type="project" value="InterPro"/>
</dbReference>
<dbReference type="GO" id="GO:0003677">
    <property type="term" value="F:DNA binding"/>
    <property type="evidence" value="ECO:0007669"/>
    <property type="project" value="UniProtKB-UniRule"/>
</dbReference>
<dbReference type="InterPro" id="IPR058852">
    <property type="entry name" value="HTH_77"/>
</dbReference>
<dbReference type="SUPFAM" id="SSF46894">
    <property type="entry name" value="C-terminal effector domain of the bipartite response regulators"/>
    <property type="match status" value="1"/>
</dbReference>
<feature type="domain" description="OmpR/PhoB-type" evidence="3">
    <location>
        <begin position="6"/>
        <end position="101"/>
    </location>
</feature>
<dbReference type="SMART" id="SM00382">
    <property type="entry name" value="AAA"/>
    <property type="match status" value="1"/>
</dbReference>
<dbReference type="GO" id="GO:0006355">
    <property type="term" value="P:regulation of DNA-templated transcription"/>
    <property type="evidence" value="ECO:0007669"/>
    <property type="project" value="InterPro"/>
</dbReference>
<dbReference type="InterPro" id="IPR016032">
    <property type="entry name" value="Sig_transdc_resp-reg_C-effctor"/>
</dbReference>
<dbReference type="SUPFAM" id="SSF52540">
    <property type="entry name" value="P-loop containing nucleoside triphosphate hydrolases"/>
    <property type="match status" value="1"/>
</dbReference>
<evidence type="ECO:0000313" key="4">
    <source>
        <dbReference type="EMBL" id="XBY66848.1"/>
    </source>
</evidence>
<dbReference type="GO" id="GO:0000160">
    <property type="term" value="P:phosphorelay signal transduction system"/>
    <property type="evidence" value="ECO:0007669"/>
    <property type="project" value="InterPro"/>
</dbReference>
<dbReference type="AlphaFoldDB" id="A0AAU7YCQ0"/>
<proteinExistence type="predicted"/>
<dbReference type="InterPro" id="IPR049945">
    <property type="entry name" value="AAA_22"/>
</dbReference>
<dbReference type="SMART" id="SM00862">
    <property type="entry name" value="Trans_reg_C"/>
    <property type="match status" value="1"/>
</dbReference>
<keyword evidence="1 2" id="KW-0238">DNA-binding</keyword>
<dbReference type="InterPro" id="IPR036388">
    <property type="entry name" value="WH-like_DNA-bd_sf"/>
</dbReference>
<dbReference type="PRINTS" id="PR00364">
    <property type="entry name" value="DISEASERSIST"/>
</dbReference>
<dbReference type="InterPro" id="IPR003593">
    <property type="entry name" value="AAA+_ATPase"/>
</dbReference>
<name>A0AAU7YCQ0_9PSED</name>
<dbReference type="Gene3D" id="1.10.10.10">
    <property type="entry name" value="Winged helix-like DNA-binding domain superfamily/Winged helix DNA-binding domain"/>
    <property type="match status" value="1"/>
</dbReference>
<accession>A0AAU7YCQ0</accession>
<dbReference type="Gene3D" id="3.40.50.300">
    <property type="entry name" value="P-loop containing nucleotide triphosphate hydrolases"/>
    <property type="match status" value="1"/>
</dbReference>
<protein>
    <submittedName>
        <fullName evidence="4">Winged helix-turn-helix domain-containing protein</fullName>
    </submittedName>
</protein>
<evidence type="ECO:0000256" key="1">
    <source>
        <dbReference type="ARBA" id="ARBA00023125"/>
    </source>
</evidence>
<dbReference type="PANTHER" id="PTHR47691">
    <property type="entry name" value="REGULATOR-RELATED"/>
    <property type="match status" value="1"/>
</dbReference>
<dbReference type="Pfam" id="PF13401">
    <property type="entry name" value="AAA_22"/>
    <property type="match status" value="1"/>
</dbReference>
<dbReference type="RefSeq" id="WP_350448531.1">
    <property type="nucleotide sequence ID" value="NZ_CP158373.1"/>
</dbReference>
<gene>
    <name evidence="4" type="ORF">ABS648_14085</name>
</gene>
<dbReference type="Pfam" id="PF25872">
    <property type="entry name" value="HTH_77"/>
    <property type="match status" value="1"/>
</dbReference>
<feature type="DNA-binding region" description="OmpR/PhoB-type" evidence="2">
    <location>
        <begin position="6"/>
        <end position="101"/>
    </location>
</feature>
<sequence length="947" mass="103025">MNALPPAPIRFGHCEVTPAQRLLQVHGQPVELQGRAFDLLLALIAANGQVVSKDALMQAIWPGRIVEENTLEVQVSLLRKALGGERKLIRTVSGRGYQFAAPPEPAPNRERLHLPASLSRLIGREQALAELQASIHQQRLVTLVGPGGIGKTRLALEAARAVAAHFPDRVCIADLAPLSTDQFLVPTLAAALGLAPSAGNASLEQLAKGLVGSRILLLIDNCEHLIDAAAGAVETLLRANATLQVLATSREPLRIEGEYLFRVAPLEVPAADAELPEVMAASAVRLFEARLEHGQPRALSPTVTAELEARICRRLDGIPLAIELAAARVATLGLVRVAERLESQLDLLSGGNRSALPRQQTLRATLDWSFNLLAAPERILLQRLGVFVGAFGLEGALAVGVGADLDADAVLAGIDSLMSKSLLTLRQEDSGPRYRLLEVTRSYAHEKLRECAELTLTRRLHALYLLEVFSRAAPFWELGGSAPCLLCEGLQEDLREALRWTLDEAQGTVLGIDLSIAALPFWLHRSQVAECLASASRALAHLTKPELFERKVMKLEVARGKALLYIGATVETREAFRHALAIAERLDEYDHQALATWGLWAHGYLNGPYTQNLQIAEDFLRLCQRHPDSGDAFVAQRMVALSRLCLGQLDATRSSLEDMLQRYPDALRHRHLLRYAYDQKAVALCALAYTLWLQGFPDQATATLREAERQADASGHLASRWHVLTMSACPIALLTGGVAALATPSQQLLDARSWHHPGSATVGAGQFWGGEFWKGLYALWQGEADAYERIISPALEQLGQVRFASYLAPYTSALCTVLAQRGRAADAMRLIDMAITHAYGADDLSALPELIRCQGELLLAGTDGGWSGPGEELLQKAQSLARQHGMKSWELRATTSLARLWIRQGKHTRASRELGALMDSFSEGFATADFEAARQVLRTLGDGVGHT</sequence>
<dbReference type="PROSITE" id="PS51755">
    <property type="entry name" value="OMPR_PHOB"/>
    <property type="match status" value="1"/>
</dbReference>
<evidence type="ECO:0000259" key="3">
    <source>
        <dbReference type="PROSITE" id="PS51755"/>
    </source>
</evidence>
<evidence type="ECO:0000256" key="2">
    <source>
        <dbReference type="PROSITE-ProRule" id="PRU01091"/>
    </source>
</evidence>